<dbReference type="PATRIC" id="fig|997874.3.peg.2618"/>
<dbReference type="Pfam" id="PF18291">
    <property type="entry name" value="HU-HIG"/>
    <property type="match status" value="1"/>
</dbReference>
<proteinExistence type="predicted"/>
<comment type="caution">
    <text evidence="4">The sequence shown here is derived from an EMBL/GenBank/DDBJ whole genome shotgun (WGS) entry which is preliminary data.</text>
</comment>
<evidence type="ECO:0000256" key="2">
    <source>
        <dbReference type="SAM" id="MobiDB-lite"/>
    </source>
</evidence>
<dbReference type="HOGENOM" id="CLU_112331_5_2_10"/>
<dbReference type="RefSeq" id="WP_007217213.1">
    <property type="nucleotide sequence ID" value="NZ_JH724086.1"/>
</dbReference>
<keyword evidence="1" id="KW-0238">DNA-binding</keyword>
<dbReference type="EMBL" id="AGXG01000057">
    <property type="protein sequence ID" value="EIY31374.1"/>
    <property type="molecule type" value="Genomic_DNA"/>
</dbReference>
<dbReference type="Proteomes" id="UP000003741">
    <property type="component" value="Unassembled WGS sequence"/>
</dbReference>
<sequence length="175" mass="18275">MPKFRFVKRKNLQKKDDPGKWYASPIVENRLNTGTVCRVVTRNTTTAPTELESGFNLVCDGIPLQLQLGNSVQLGKLGTLRLSFGSSGVNNIDAFNAATMIRNVKVIFTPSKELMAAIKDGLSFENAGVVDNGFVYATTRAFKEAQGGGSSSGGSGDSGGGSGSGGGIIDPDPLG</sequence>
<evidence type="ECO:0000259" key="3">
    <source>
        <dbReference type="Pfam" id="PF18291"/>
    </source>
</evidence>
<keyword evidence="5" id="KW-1185">Reference proteome</keyword>
<accession>I9FDP4</accession>
<organism evidence="4 5">
    <name type="scientific">Bacteroides cellulosilyticus CL02T12C19</name>
    <dbReference type="NCBI Taxonomy" id="997874"/>
    <lineage>
        <taxon>Bacteria</taxon>
        <taxon>Pseudomonadati</taxon>
        <taxon>Bacteroidota</taxon>
        <taxon>Bacteroidia</taxon>
        <taxon>Bacteroidales</taxon>
        <taxon>Bacteroidaceae</taxon>
        <taxon>Bacteroides</taxon>
    </lineage>
</organism>
<feature type="region of interest" description="Disordered" evidence="2">
    <location>
        <begin position="145"/>
        <end position="175"/>
    </location>
</feature>
<gene>
    <name evidence="4" type="ORF">HMPREF1062_02560</name>
</gene>
<dbReference type="OrthoDB" id="1049689at2"/>
<feature type="domain" description="HU" evidence="3">
    <location>
        <begin position="3"/>
        <end position="125"/>
    </location>
</feature>
<evidence type="ECO:0000256" key="1">
    <source>
        <dbReference type="ARBA" id="ARBA00023125"/>
    </source>
</evidence>
<feature type="compositionally biased region" description="Gly residues" evidence="2">
    <location>
        <begin position="146"/>
        <end position="168"/>
    </location>
</feature>
<dbReference type="InterPro" id="IPR041607">
    <property type="entry name" value="HU-HIG"/>
</dbReference>
<name>I9FDP4_9BACE</name>
<dbReference type="AlphaFoldDB" id="I9FDP4"/>
<dbReference type="InterPro" id="IPR010992">
    <property type="entry name" value="IHF-like_DNA-bd_dom_sf"/>
</dbReference>
<evidence type="ECO:0000313" key="5">
    <source>
        <dbReference type="Proteomes" id="UP000003741"/>
    </source>
</evidence>
<dbReference type="SUPFAM" id="SSF47729">
    <property type="entry name" value="IHF-like DNA-binding proteins"/>
    <property type="match status" value="1"/>
</dbReference>
<protein>
    <recommendedName>
        <fullName evidence="3">HU domain-containing protein</fullName>
    </recommendedName>
</protein>
<reference evidence="4 5" key="1">
    <citation type="submission" date="2012-02" db="EMBL/GenBank/DDBJ databases">
        <title>The Genome Sequence of Bacteroides cellulosilyticus CL02T12C19.</title>
        <authorList>
            <consortium name="The Broad Institute Genome Sequencing Platform"/>
            <person name="Earl A."/>
            <person name="Ward D."/>
            <person name="Feldgarden M."/>
            <person name="Gevers D."/>
            <person name="Zitomersky N.L."/>
            <person name="Coyne M.J."/>
            <person name="Comstock L.E."/>
            <person name="Young S.K."/>
            <person name="Zeng Q."/>
            <person name="Gargeya S."/>
            <person name="Fitzgerald M."/>
            <person name="Haas B."/>
            <person name="Abouelleil A."/>
            <person name="Alvarado L."/>
            <person name="Arachchi H.M."/>
            <person name="Berlin A."/>
            <person name="Chapman S.B."/>
            <person name="Gearin G."/>
            <person name="Goldberg J."/>
            <person name="Griggs A."/>
            <person name="Gujja S."/>
            <person name="Hansen M."/>
            <person name="Heiman D."/>
            <person name="Howarth C."/>
            <person name="Larimer J."/>
            <person name="Lui A."/>
            <person name="MacDonald P.J.P."/>
            <person name="McCowen C."/>
            <person name="Montmayeur A."/>
            <person name="Murphy C."/>
            <person name="Neiman D."/>
            <person name="Pearson M."/>
            <person name="Priest M."/>
            <person name="Roberts A."/>
            <person name="Saif S."/>
            <person name="Shea T."/>
            <person name="Sisk P."/>
            <person name="Stolte C."/>
            <person name="Sykes S."/>
            <person name="Wortman J."/>
            <person name="Nusbaum C."/>
            <person name="Birren B."/>
        </authorList>
    </citation>
    <scope>NUCLEOTIDE SEQUENCE [LARGE SCALE GENOMIC DNA]</scope>
    <source>
        <strain evidence="4 5">CL02T12C19</strain>
    </source>
</reference>
<dbReference type="GO" id="GO:0003677">
    <property type="term" value="F:DNA binding"/>
    <property type="evidence" value="ECO:0007669"/>
    <property type="project" value="UniProtKB-KW"/>
</dbReference>
<evidence type="ECO:0000313" key="4">
    <source>
        <dbReference type="EMBL" id="EIY31374.1"/>
    </source>
</evidence>